<keyword evidence="1" id="KW-0378">Hydrolase</keyword>
<dbReference type="EMBL" id="CP013118">
    <property type="protein sequence ID" value="ALO16860.1"/>
    <property type="molecule type" value="Genomic_DNA"/>
</dbReference>
<sequence length="537" mass="60931">MRQLFSFILLFIFSTQIVVSQNMPKVPGDKPRLVVVAVVDQMRFDYLYKFDNYFTNDGFKKLVNEGTVCKNAHHNYLLTQQLPGYVTIMSGAEPASHGLIADKWVSRVNNKLIEAGVDNKVKAIDAHGEDLYFSPGHLRTSFFSDELSLSNHGRSKVVSIALDGDVAALAGGHTADDAFWFDHGSGNWITSTFYRDSLPTWVKQFNAKKLADVYLDRKWMPLQPEKEVEDSGRFTLKGFMHDLVNLKKLTNNYRVLKRTPFGNKLTKDFAISAIVNDSLGKDNHTDVLVVGFNAPGYINQKNGPMSDEIADTYHRLDRDIAHFLSFLDAEIGNEHVLFLLTADRGTGYTPKYLKKNGIPAGEFDHKKMTAVLKAYLNVVYGKGEWIQNYSSKQIYLNHQLIEDAKEDLHEMQQRIARFLIQFSGIADAMPTSVLQKSSFMEGINYQMQNSYHMQRSGDVIINLEPGWIEQTDKKVLQNSGYNYDVHVPLIWYGWKMPRLTLYRDIKTSDIAVTLSEFLEIAPPNGSTGNVIEELLGR</sequence>
<dbReference type="PATRIC" id="fig|1307839.3.peg.3414"/>
<accession>A0A0S2I4E4</accession>
<dbReference type="Gene3D" id="3.40.720.10">
    <property type="entry name" value="Alkaline Phosphatase, subunit A"/>
    <property type="match status" value="1"/>
</dbReference>
<name>A0A0S2I4E4_9BACT</name>
<dbReference type="KEGG" id="blq:L21SP5_03246"/>
<organism evidence="1 2">
    <name type="scientific">Salinivirga cyanobacteriivorans</name>
    <dbReference type="NCBI Taxonomy" id="1307839"/>
    <lineage>
        <taxon>Bacteria</taxon>
        <taxon>Pseudomonadati</taxon>
        <taxon>Bacteroidota</taxon>
        <taxon>Bacteroidia</taxon>
        <taxon>Bacteroidales</taxon>
        <taxon>Salinivirgaceae</taxon>
        <taxon>Salinivirga</taxon>
    </lineage>
</organism>
<dbReference type="Gene3D" id="3.30.1360.150">
    <property type="match status" value="1"/>
</dbReference>
<keyword evidence="2" id="KW-1185">Reference proteome</keyword>
<gene>
    <name evidence="1" type="primary">phoK</name>
    <name evidence="1" type="ORF">L21SP5_03246</name>
</gene>
<dbReference type="EC" id="3.1.3.1" evidence="1"/>
<dbReference type="GO" id="GO:0004035">
    <property type="term" value="F:alkaline phosphatase activity"/>
    <property type="evidence" value="ECO:0007669"/>
    <property type="project" value="UniProtKB-EC"/>
</dbReference>
<dbReference type="CDD" id="cd16016">
    <property type="entry name" value="AP-SPAP"/>
    <property type="match status" value="1"/>
</dbReference>
<dbReference type="InterPro" id="IPR017850">
    <property type="entry name" value="Alkaline_phosphatase_core_sf"/>
</dbReference>
<dbReference type="Proteomes" id="UP000064893">
    <property type="component" value="Chromosome"/>
</dbReference>
<evidence type="ECO:0000313" key="1">
    <source>
        <dbReference type="EMBL" id="ALO16860.1"/>
    </source>
</evidence>
<reference evidence="1 2" key="1">
    <citation type="submission" date="2015-11" db="EMBL/GenBank/DDBJ databases">
        <title>Description and complete genome sequence of a novel strain predominating in hypersaline microbial mats and representing a new family of the Bacteriodetes phylum.</title>
        <authorList>
            <person name="Spring S."/>
            <person name="Bunk B."/>
            <person name="Sproer C."/>
            <person name="Klenk H.-P."/>
        </authorList>
    </citation>
    <scope>NUCLEOTIDE SEQUENCE [LARGE SCALE GENOMIC DNA]</scope>
    <source>
        <strain evidence="1 2">L21-Spi-D4</strain>
    </source>
</reference>
<dbReference type="OrthoDB" id="9766127at2"/>
<dbReference type="RefSeq" id="WP_057954207.1">
    <property type="nucleotide sequence ID" value="NZ_CP013118.1"/>
</dbReference>
<dbReference type="SUPFAM" id="SSF53649">
    <property type="entry name" value="Alkaline phosphatase-like"/>
    <property type="match status" value="1"/>
</dbReference>
<protein>
    <submittedName>
        <fullName evidence="1">Alkaline phosphatase</fullName>
        <ecNumber evidence="1">3.1.3.1</ecNumber>
    </submittedName>
</protein>
<dbReference type="Pfam" id="PF01663">
    <property type="entry name" value="Phosphodiest"/>
    <property type="match status" value="1"/>
</dbReference>
<dbReference type="InterPro" id="IPR002591">
    <property type="entry name" value="Phosphodiest/P_Trfase"/>
</dbReference>
<dbReference type="AlphaFoldDB" id="A0A0S2I4E4"/>
<dbReference type="InterPro" id="IPR026263">
    <property type="entry name" value="Alkaline_phosphatase_prok"/>
</dbReference>
<dbReference type="PIRSF" id="PIRSF031924">
    <property type="entry name" value="Pi-irrepressible_AP"/>
    <property type="match status" value="1"/>
</dbReference>
<evidence type="ECO:0000313" key="2">
    <source>
        <dbReference type="Proteomes" id="UP000064893"/>
    </source>
</evidence>
<proteinExistence type="predicted"/>